<name>M6BHZ6_LEPBO</name>
<reference evidence="1 2" key="1">
    <citation type="submission" date="2013-01" db="EMBL/GenBank/DDBJ databases">
        <authorList>
            <person name="Harkins D.M."/>
            <person name="Durkin A.S."/>
            <person name="Brinkac L.M."/>
            <person name="Haft D.H."/>
            <person name="Selengut J.D."/>
            <person name="Sanka R."/>
            <person name="DePew J."/>
            <person name="Purushe J."/>
            <person name="Galloway R.L."/>
            <person name="Vinetz J.M."/>
            <person name="Sutton G.G."/>
            <person name="Nierman W.C."/>
            <person name="Fouts D.E."/>
        </authorList>
    </citation>
    <scope>NUCLEOTIDE SEQUENCE [LARGE SCALE GENOMIC DNA]</scope>
    <source>
        <strain evidence="1 2">Sponselee CDC</strain>
    </source>
</reference>
<sequence>MHDARIEFLSILSSQILFRNWKFNKYDFGIIFEDLFFNSENFFSKLGSFYF</sequence>
<proteinExistence type="predicted"/>
<evidence type="ECO:0000313" key="2">
    <source>
        <dbReference type="Proteomes" id="UP000011873"/>
    </source>
</evidence>
<dbReference type="EMBL" id="ANMU01000135">
    <property type="protein sequence ID" value="EMJ79179.1"/>
    <property type="molecule type" value="Genomic_DNA"/>
</dbReference>
<dbReference type="PATRIC" id="fig|1218567.3.peg.3503"/>
<dbReference type="Proteomes" id="UP000011873">
    <property type="component" value="Unassembled WGS sequence"/>
</dbReference>
<accession>M6BHZ6</accession>
<evidence type="ECO:0000313" key="1">
    <source>
        <dbReference type="EMBL" id="EMJ79179.1"/>
    </source>
</evidence>
<protein>
    <submittedName>
        <fullName evidence="1">Uncharacterized protein</fullName>
    </submittedName>
</protein>
<comment type="caution">
    <text evidence="1">The sequence shown here is derived from an EMBL/GenBank/DDBJ whole genome shotgun (WGS) entry which is preliminary data.</text>
</comment>
<gene>
    <name evidence="1" type="ORF">LEP1GSC016_0947</name>
</gene>
<organism evidence="1 2">
    <name type="scientific">Leptospira borgpetersenii serovar Hardjo-bovis str. Sponselee</name>
    <dbReference type="NCBI Taxonomy" id="1303729"/>
    <lineage>
        <taxon>Bacteria</taxon>
        <taxon>Pseudomonadati</taxon>
        <taxon>Spirochaetota</taxon>
        <taxon>Spirochaetia</taxon>
        <taxon>Leptospirales</taxon>
        <taxon>Leptospiraceae</taxon>
        <taxon>Leptospira</taxon>
    </lineage>
</organism>
<dbReference type="AlphaFoldDB" id="M6BHZ6"/>